<evidence type="ECO:0000259" key="1">
    <source>
        <dbReference type="Pfam" id="PF13577"/>
    </source>
</evidence>
<gene>
    <name evidence="2" type="ORF">MHPYR_210071</name>
</gene>
<name>A0A1Y5P9B4_9MYCO</name>
<reference evidence="2" key="1">
    <citation type="submission" date="2016-03" db="EMBL/GenBank/DDBJ databases">
        <authorList>
            <person name="Ploux O."/>
        </authorList>
    </citation>
    <scope>NUCLEOTIDE SEQUENCE</scope>
    <source>
        <strain evidence="2">UC10</strain>
    </source>
</reference>
<dbReference type="InterPro" id="IPR032710">
    <property type="entry name" value="NTF2-like_dom_sf"/>
</dbReference>
<organism evidence="2">
    <name type="scientific">uncultured Mycobacterium sp</name>
    <dbReference type="NCBI Taxonomy" id="171292"/>
    <lineage>
        <taxon>Bacteria</taxon>
        <taxon>Bacillati</taxon>
        <taxon>Actinomycetota</taxon>
        <taxon>Actinomycetes</taxon>
        <taxon>Mycobacteriales</taxon>
        <taxon>Mycobacteriaceae</taxon>
        <taxon>Mycobacterium</taxon>
        <taxon>environmental samples</taxon>
    </lineage>
</organism>
<dbReference type="InterPro" id="IPR037401">
    <property type="entry name" value="SnoaL-like"/>
</dbReference>
<accession>A0A1Y5P9B4</accession>
<dbReference type="Pfam" id="PF13577">
    <property type="entry name" value="SnoaL_4"/>
    <property type="match status" value="1"/>
</dbReference>
<feature type="domain" description="SnoaL-like" evidence="1">
    <location>
        <begin position="9"/>
        <end position="136"/>
    </location>
</feature>
<protein>
    <recommendedName>
        <fullName evidence="1">SnoaL-like domain-containing protein</fullName>
    </recommendedName>
</protein>
<dbReference type="Gene3D" id="3.10.450.50">
    <property type="match status" value="1"/>
</dbReference>
<sequence>MPLVMSDSAQAITNLVYTYAELLDAGDLDGVAALFTHGRICGVENGPPETVFAGPERVRQMYDMATRIYSDGTPKTKHNTSNVQLYVDDDAGTAHGKAYYCVTQATPDLPLQVIVTGHYHDTFHRVDGQWWFDSRTMFVDQVGDVSQHLKF</sequence>
<evidence type="ECO:0000313" key="2">
    <source>
        <dbReference type="EMBL" id="SBS75286.1"/>
    </source>
</evidence>
<dbReference type="EMBL" id="FLQS01000014">
    <property type="protein sequence ID" value="SBS75286.1"/>
    <property type="molecule type" value="Genomic_DNA"/>
</dbReference>
<dbReference type="SUPFAM" id="SSF54427">
    <property type="entry name" value="NTF2-like"/>
    <property type="match status" value="1"/>
</dbReference>
<dbReference type="AlphaFoldDB" id="A0A1Y5P9B4"/>
<proteinExistence type="predicted"/>